<feature type="transmembrane region" description="Helical" evidence="6">
    <location>
        <begin position="84"/>
        <end position="111"/>
    </location>
</feature>
<protein>
    <recommendedName>
        <fullName evidence="9">LrgA family protein</fullName>
    </recommendedName>
</protein>
<dbReference type="Proteomes" id="UP000029585">
    <property type="component" value="Unassembled WGS sequence"/>
</dbReference>
<evidence type="ECO:0000313" key="7">
    <source>
        <dbReference type="EMBL" id="KGF52512.1"/>
    </source>
</evidence>
<dbReference type="PANTHER" id="PTHR33931">
    <property type="entry name" value="HOLIN-LIKE PROTEIN CIDA-RELATED"/>
    <property type="match status" value="1"/>
</dbReference>
<feature type="transmembrane region" description="Helical" evidence="6">
    <location>
        <begin position="32"/>
        <end position="49"/>
    </location>
</feature>
<comment type="caution">
    <text evidence="7">The sequence shown here is derived from an EMBL/GenBank/DDBJ whole genome shotgun (WGS) entry which is preliminary data.</text>
</comment>
<evidence type="ECO:0000256" key="4">
    <source>
        <dbReference type="ARBA" id="ARBA00022989"/>
    </source>
</evidence>
<name>A0A096CC67_FLAPL</name>
<dbReference type="eggNOG" id="COG1380">
    <property type="taxonomic scope" value="Bacteria"/>
</dbReference>
<proteinExistence type="predicted"/>
<evidence type="ECO:0000256" key="1">
    <source>
        <dbReference type="ARBA" id="ARBA00004651"/>
    </source>
</evidence>
<organism evidence="7 8">
    <name type="scientific">Flavonifractor plautii 1_3_50AFAA</name>
    <dbReference type="NCBI Taxonomy" id="742738"/>
    <lineage>
        <taxon>Bacteria</taxon>
        <taxon>Bacillati</taxon>
        <taxon>Bacillota</taxon>
        <taxon>Clostridia</taxon>
        <taxon>Eubacteriales</taxon>
        <taxon>Oscillospiraceae</taxon>
        <taxon>Flavonifractor</taxon>
    </lineage>
</organism>
<keyword evidence="5 6" id="KW-0472">Membrane</keyword>
<feature type="transmembrane region" description="Helical" evidence="6">
    <location>
        <begin position="58"/>
        <end position="78"/>
    </location>
</feature>
<evidence type="ECO:0000313" key="8">
    <source>
        <dbReference type="Proteomes" id="UP000029585"/>
    </source>
</evidence>
<dbReference type="PANTHER" id="PTHR33931:SF2">
    <property type="entry name" value="HOLIN-LIKE PROTEIN CIDA"/>
    <property type="match status" value="1"/>
</dbReference>
<evidence type="ECO:0000256" key="2">
    <source>
        <dbReference type="ARBA" id="ARBA00022475"/>
    </source>
</evidence>
<dbReference type="InterPro" id="IPR005538">
    <property type="entry name" value="LrgA/CidA"/>
</dbReference>
<gene>
    <name evidence="7" type="ORF">HMPREF9460_03986</name>
</gene>
<dbReference type="GO" id="GO:0005886">
    <property type="term" value="C:plasma membrane"/>
    <property type="evidence" value="ECO:0007669"/>
    <property type="project" value="UniProtKB-SubCell"/>
</dbReference>
<evidence type="ECO:0000256" key="6">
    <source>
        <dbReference type="SAM" id="Phobius"/>
    </source>
</evidence>
<evidence type="ECO:0000256" key="5">
    <source>
        <dbReference type="ARBA" id="ARBA00023136"/>
    </source>
</evidence>
<evidence type="ECO:0008006" key="9">
    <source>
        <dbReference type="Google" id="ProtNLM"/>
    </source>
</evidence>
<dbReference type="RefSeq" id="WP_007489771.1">
    <property type="nucleotide sequence ID" value="NZ_KN174169.1"/>
</dbReference>
<keyword evidence="8" id="KW-1185">Reference proteome</keyword>
<dbReference type="EMBL" id="ADLO01000124">
    <property type="protein sequence ID" value="KGF52512.1"/>
    <property type="molecule type" value="Genomic_DNA"/>
</dbReference>
<comment type="subcellular location">
    <subcellularLocation>
        <location evidence="1">Cell membrane</location>
        <topology evidence="1">Multi-pass membrane protein</topology>
    </subcellularLocation>
</comment>
<keyword evidence="4 6" id="KW-1133">Transmembrane helix</keyword>
<reference evidence="7 8" key="1">
    <citation type="submission" date="2011-08" db="EMBL/GenBank/DDBJ databases">
        <title>The Genome Sequence of Clostridium orbiscindens 1_3_50AFAA.</title>
        <authorList>
            <consortium name="The Broad Institute Genome Sequencing Platform"/>
            <person name="Earl A."/>
            <person name="Ward D."/>
            <person name="Feldgarden M."/>
            <person name="Gevers D."/>
            <person name="Daigneault M."/>
            <person name="Strauss J."/>
            <person name="Allen-Vercoe E."/>
            <person name="Young S.K."/>
            <person name="Zeng Q."/>
            <person name="Gargeya S."/>
            <person name="Fitzgerald M."/>
            <person name="Haas B."/>
            <person name="Abouelleil A."/>
            <person name="Alvarado L."/>
            <person name="Arachchi H.M."/>
            <person name="Berlin A."/>
            <person name="Brown A."/>
            <person name="Chapman S.B."/>
            <person name="Chen Z."/>
            <person name="Dunbar C."/>
            <person name="Freedman E."/>
            <person name="Gearin G."/>
            <person name="Gellesch M."/>
            <person name="Goldberg J."/>
            <person name="Griggs A."/>
            <person name="Gujja S."/>
            <person name="Heiman D."/>
            <person name="Howarth C."/>
            <person name="Larson L."/>
            <person name="Lui A."/>
            <person name="MacDonald P.J.P."/>
            <person name="Montmayeur A."/>
            <person name="Murphy C."/>
            <person name="Neiman D."/>
            <person name="Pearson M."/>
            <person name="Priest M."/>
            <person name="Roberts A."/>
            <person name="Saif S."/>
            <person name="Shea T."/>
            <person name="Shenoy N."/>
            <person name="Sisk P."/>
            <person name="Stolte C."/>
            <person name="Sykes S."/>
            <person name="Wortman J."/>
            <person name="Nusbaum C."/>
            <person name="Birren B."/>
        </authorList>
    </citation>
    <scope>NUCLEOTIDE SEQUENCE [LARGE SCALE GENOMIC DNA]</scope>
    <source>
        <strain evidence="7 8">1_3_50AFAA</strain>
    </source>
</reference>
<dbReference type="GeneID" id="63972750"/>
<dbReference type="HOGENOM" id="CLU_113736_2_1_9"/>
<accession>A0A096CC67</accession>
<dbReference type="AlphaFoldDB" id="A0A096CC67"/>
<dbReference type="PATRIC" id="fig|742738.3.peg.4104"/>
<dbReference type="Pfam" id="PF03788">
    <property type="entry name" value="LrgA"/>
    <property type="match status" value="1"/>
</dbReference>
<sequence length="121" mass="13281">MKIICQIGVIFAVCWFSQLIEAALPVPFPASVIGMLLLLALLATGLLKIEHIREKADFLLANMAFFFLPAGVSVINYFDVLGRSAVALVLVCLLSTVITFGATALSIRFTLRLLERRKSRV</sequence>
<evidence type="ECO:0000256" key="3">
    <source>
        <dbReference type="ARBA" id="ARBA00022692"/>
    </source>
</evidence>
<keyword evidence="3 6" id="KW-0812">Transmembrane</keyword>
<keyword evidence="2" id="KW-1003">Cell membrane</keyword>